<keyword evidence="2 8" id="KW-0808">Transferase</keyword>
<name>A0A1H7H234_9GAMM</name>
<keyword evidence="6" id="KW-0472">Membrane</keyword>
<dbReference type="Pfam" id="PF03567">
    <property type="entry name" value="Sulfotransfer_2"/>
    <property type="match status" value="1"/>
</dbReference>
<dbReference type="InterPro" id="IPR005331">
    <property type="entry name" value="Sulfotransferase"/>
</dbReference>
<dbReference type="PANTHER" id="PTHR12137">
    <property type="entry name" value="CARBOHYDRATE SULFOTRANSFERASE"/>
    <property type="match status" value="1"/>
</dbReference>
<dbReference type="SUPFAM" id="SSF52540">
    <property type="entry name" value="P-loop containing nucleoside triphosphate hydrolases"/>
    <property type="match status" value="1"/>
</dbReference>
<dbReference type="GO" id="GO:0008146">
    <property type="term" value="F:sulfotransferase activity"/>
    <property type="evidence" value="ECO:0007669"/>
    <property type="project" value="InterPro"/>
</dbReference>
<dbReference type="GO" id="GO:0016020">
    <property type="term" value="C:membrane"/>
    <property type="evidence" value="ECO:0007669"/>
    <property type="project" value="InterPro"/>
</dbReference>
<organism evidence="8 9">
    <name type="scientific">Ectothiorhodospira marina</name>
    <dbReference type="NCBI Taxonomy" id="1396821"/>
    <lineage>
        <taxon>Bacteria</taxon>
        <taxon>Pseudomonadati</taxon>
        <taxon>Pseudomonadota</taxon>
        <taxon>Gammaproteobacteria</taxon>
        <taxon>Chromatiales</taxon>
        <taxon>Ectothiorhodospiraceae</taxon>
        <taxon>Ectothiorhodospira</taxon>
    </lineage>
</organism>
<dbReference type="PANTHER" id="PTHR12137:SF54">
    <property type="entry name" value="CARBOHYDRATE SULFOTRANSFERASE"/>
    <property type="match status" value="1"/>
</dbReference>
<comment type="subcellular location">
    <subcellularLocation>
        <location evidence="1">Golgi apparatus membrane</location>
        <topology evidence="1">Single-pass type II membrane protein</topology>
    </subcellularLocation>
</comment>
<evidence type="ECO:0000256" key="7">
    <source>
        <dbReference type="ARBA" id="ARBA00023180"/>
    </source>
</evidence>
<dbReference type="InterPro" id="IPR027417">
    <property type="entry name" value="P-loop_NTPase"/>
</dbReference>
<protein>
    <submittedName>
        <fullName evidence="8">Sulfotransferase family protein</fullName>
    </submittedName>
</protein>
<keyword evidence="4" id="KW-1133">Transmembrane helix</keyword>
<dbReference type="Proteomes" id="UP000199256">
    <property type="component" value="Unassembled WGS sequence"/>
</dbReference>
<reference evidence="9" key="1">
    <citation type="submission" date="2016-10" db="EMBL/GenBank/DDBJ databases">
        <authorList>
            <person name="Varghese N."/>
            <person name="Submissions S."/>
        </authorList>
    </citation>
    <scope>NUCLEOTIDE SEQUENCE [LARGE SCALE GENOMIC DNA]</scope>
    <source>
        <strain evidence="9">DSM 241</strain>
    </source>
</reference>
<keyword evidence="5" id="KW-0333">Golgi apparatus</keyword>
<sequence length="249" mass="29471">MTDWFKTLRIRSRPFYRRFKGTPLHVLPQVDQRIAVDRGRGFIYFRIPKAANSTVIRLLTREGDGEYCFFASKRSFARPSDLSVKEVEELDRRFFLFTITRDPYSRILSAYLDKIVTGKRKEKARRALNKSADEDISFEEFCRYLAQGGFTQDPHWYPQDWYIPCDTALLDHVGKMETLTKELETIMARIDPARKLADTGSQRGHRTDARQKLTAYYSQNTAQIIARIYQQDFERFNYPLQPEWLKDIR</sequence>
<evidence type="ECO:0000313" key="8">
    <source>
        <dbReference type="EMBL" id="SEK44371.1"/>
    </source>
</evidence>
<dbReference type="GO" id="GO:0016051">
    <property type="term" value="P:carbohydrate biosynthetic process"/>
    <property type="evidence" value="ECO:0007669"/>
    <property type="project" value="InterPro"/>
</dbReference>
<dbReference type="Gene3D" id="3.40.50.300">
    <property type="entry name" value="P-loop containing nucleotide triphosphate hydrolases"/>
    <property type="match status" value="1"/>
</dbReference>
<dbReference type="STRING" id="1396821.SAMN05444515_10244"/>
<evidence type="ECO:0000256" key="2">
    <source>
        <dbReference type="ARBA" id="ARBA00022679"/>
    </source>
</evidence>
<keyword evidence="9" id="KW-1185">Reference proteome</keyword>
<evidence type="ECO:0000256" key="6">
    <source>
        <dbReference type="ARBA" id="ARBA00023136"/>
    </source>
</evidence>
<proteinExistence type="predicted"/>
<dbReference type="AlphaFoldDB" id="A0A1H7H234"/>
<accession>A0A1H7H234</accession>
<evidence type="ECO:0000256" key="3">
    <source>
        <dbReference type="ARBA" id="ARBA00022692"/>
    </source>
</evidence>
<keyword evidence="7" id="KW-0325">Glycoprotein</keyword>
<dbReference type="EMBL" id="FOAA01000002">
    <property type="protein sequence ID" value="SEK44371.1"/>
    <property type="molecule type" value="Genomic_DNA"/>
</dbReference>
<dbReference type="InterPro" id="IPR018011">
    <property type="entry name" value="Carb_sulfotrans_8-10"/>
</dbReference>
<gene>
    <name evidence="8" type="ORF">SAMN05444515_10244</name>
</gene>
<keyword evidence="3" id="KW-0812">Transmembrane</keyword>
<dbReference type="RefSeq" id="WP_177169820.1">
    <property type="nucleotide sequence ID" value="NZ_FOAA01000002.1"/>
</dbReference>
<evidence type="ECO:0000313" key="9">
    <source>
        <dbReference type="Proteomes" id="UP000199256"/>
    </source>
</evidence>
<evidence type="ECO:0000256" key="4">
    <source>
        <dbReference type="ARBA" id="ARBA00022989"/>
    </source>
</evidence>
<evidence type="ECO:0000256" key="5">
    <source>
        <dbReference type="ARBA" id="ARBA00023034"/>
    </source>
</evidence>
<evidence type="ECO:0000256" key="1">
    <source>
        <dbReference type="ARBA" id="ARBA00004323"/>
    </source>
</evidence>